<sequence>MKTLDSTKLTVVLKEPGVEKTKKQNLANITPNPEEAQIFDLGDILASFAPDATICESVIKTEQVSYRK</sequence>
<dbReference type="InterPro" id="IPR012454">
    <property type="entry name" value="DUF1659"/>
</dbReference>
<organism evidence="2 3">
    <name type="scientific">Enterococcus phoeniculicola ATCC BAA-412</name>
    <dbReference type="NCBI Taxonomy" id="1158610"/>
    <lineage>
        <taxon>Bacteria</taxon>
        <taxon>Bacillati</taxon>
        <taxon>Bacillota</taxon>
        <taxon>Bacilli</taxon>
        <taxon>Lactobacillales</taxon>
        <taxon>Enterococcaceae</taxon>
        <taxon>Enterococcus</taxon>
    </lineage>
</organism>
<dbReference type="AlphaFoldDB" id="R3W9F4"/>
<keyword evidence="3" id="KW-1185">Reference proteome</keyword>
<name>R3W9F4_9ENTE</name>
<evidence type="ECO:0000313" key="3">
    <source>
        <dbReference type="Proteomes" id="UP000013785"/>
    </source>
</evidence>
<evidence type="ECO:0000259" key="1">
    <source>
        <dbReference type="Pfam" id="PF07872"/>
    </source>
</evidence>
<dbReference type="EMBL" id="AJAT01000014">
    <property type="protein sequence ID" value="EOL44092.1"/>
    <property type="molecule type" value="Genomic_DNA"/>
</dbReference>
<dbReference type="RefSeq" id="WP_010768385.1">
    <property type="nucleotide sequence ID" value="NZ_ASWE01000003.1"/>
</dbReference>
<dbReference type="OrthoDB" id="2192143at2"/>
<dbReference type="HOGENOM" id="CLU_182137_1_0_9"/>
<dbReference type="eggNOG" id="ENOG502ZKYF">
    <property type="taxonomic scope" value="Bacteria"/>
</dbReference>
<gene>
    <name evidence="2" type="ORF">UC3_01722</name>
</gene>
<protein>
    <recommendedName>
        <fullName evidence="1">DUF1659 domain-containing protein</fullName>
    </recommendedName>
</protein>
<proteinExistence type="predicted"/>
<feature type="domain" description="DUF1659" evidence="1">
    <location>
        <begin position="2"/>
        <end position="49"/>
    </location>
</feature>
<dbReference type="PATRIC" id="fig|1158610.3.peg.1714"/>
<dbReference type="Pfam" id="PF07872">
    <property type="entry name" value="DUF1659"/>
    <property type="match status" value="1"/>
</dbReference>
<dbReference type="Proteomes" id="UP000013785">
    <property type="component" value="Unassembled WGS sequence"/>
</dbReference>
<evidence type="ECO:0000313" key="2">
    <source>
        <dbReference type="EMBL" id="EOL44092.1"/>
    </source>
</evidence>
<accession>R3W9F4</accession>
<reference evidence="2 3" key="1">
    <citation type="submission" date="2013-02" db="EMBL/GenBank/DDBJ databases">
        <title>The Genome Sequence of Enterococcus phoeniculicola BAA-412.</title>
        <authorList>
            <consortium name="The Broad Institute Genome Sequencing Platform"/>
            <consortium name="The Broad Institute Genome Sequencing Center for Infectious Disease"/>
            <person name="Earl A.M."/>
            <person name="Gilmore M.S."/>
            <person name="Lebreton F."/>
            <person name="Walker B."/>
            <person name="Young S.K."/>
            <person name="Zeng Q."/>
            <person name="Gargeya S."/>
            <person name="Fitzgerald M."/>
            <person name="Haas B."/>
            <person name="Abouelleil A."/>
            <person name="Alvarado L."/>
            <person name="Arachchi H.M."/>
            <person name="Berlin A.M."/>
            <person name="Chapman S.B."/>
            <person name="Dewar J."/>
            <person name="Goldberg J."/>
            <person name="Griggs A."/>
            <person name="Gujja S."/>
            <person name="Hansen M."/>
            <person name="Howarth C."/>
            <person name="Imamovic A."/>
            <person name="Larimer J."/>
            <person name="McCowan C."/>
            <person name="Murphy C."/>
            <person name="Neiman D."/>
            <person name="Pearson M."/>
            <person name="Priest M."/>
            <person name="Roberts A."/>
            <person name="Saif S."/>
            <person name="Shea T."/>
            <person name="Sisk P."/>
            <person name="Sykes S."/>
            <person name="Wortman J."/>
            <person name="Nusbaum C."/>
            <person name="Birren B."/>
        </authorList>
    </citation>
    <scope>NUCLEOTIDE SEQUENCE [LARGE SCALE GENOMIC DNA]</scope>
    <source>
        <strain evidence="2 3">ATCC BAA-412</strain>
    </source>
</reference>
<comment type="caution">
    <text evidence="2">The sequence shown here is derived from an EMBL/GenBank/DDBJ whole genome shotgun (WGS) entry which is preliminary data.</text>
</comment>
<dbReference type="STRING" id="154621.RV11_GL001839"/>